<keyword evidence="5 15" id="KW-0812">Transmembrane</keyword>
<evidence type="ECO:0000256" key="7">
    <source>
        <dbReference type="ARBA" id="ARBA00022741"/>
    </source>
</evidence>
<evidence type="ECO:0000256" key="8">
    <source>
        <dbReference type="ARBA" id="ARBA00022801"/>
    </source>
</evidence>
<evidence type="ECO:0000256" key="16">
    <source>
        <dbReference type="RuleBase" id="RU003651"/>
    </source>
</evidence>
<evidence type="ECO:0000256" key="6">
    <source>
        <dbReference type="ARBA" id="ARBA00022723"/>
    </source>
</evidence>
<dbReference type="HAMAP" id="MF_01458">
    <property type="entry name" value="FtsH"/>
    <property type="match status" value="1"/>
</dbReference>
<evidence type="ECO:0000256" key="9">
    <source>
        <dbReference type="ARBA" id="ARBA00022833"/>
    </source>
</evidence>
<evidence type="ECO:0000256" key="11">
    <source>
        <dbReference type="ARBA" id="ARBA00022989"/>
    </source>
</evidence>
<dbReference type="AlphaFoldDB" id="U2SCM8"/>
<dbReference type="PANTHER" id="PTHR23076">
    <property type="entry name" value="METALLOPROTEASE M41 FTSH"/>
    <property type="match status" value="1"/>
</dbReference>
<dbReference type="InterPro" id="IPR003593">
    <property type="entry name" value="AAA+_ATPase"/>
</dbReference>
<comment type="subcellular location">
    <subcellularLocation>
        <location evidence="15">Cell membrane</location>
        <topology evidence="15">Multi-pass membrane protein</topology>
        <orientation evidence="15">Cytoplasmic side</orientation>
    </subcellularLocation>
    <subcellularLocation>
        <location evidence="1">Membrane</location>
    </subcellularLocation>
</comment>
<feature type="compositionally biased region" description="Basic and acidic residues" evidence="17">
    <location>
        <begin position="62"/>
        <end position="74"/>
    </location>
</feature>
<sequence length="753" mass="81391">MNRNERARAPLGGDVRGARQEFVGGRTYYLLQQQEVFMARESSPSAERAGGPGQDGLSAQDPPRDPDTPKKWRSEAPSGPPPLDSPKPWHTEGLPNGGPEKPKRPLWARIVPWVVLLVVMMAAVSWYNDSRQPPKISYNEFITQVRAGNVDVVHATGDTIDGKLKSAATVPDDSDSKAGQQYTQFTTERPTWAQDDLLTMLNDQGVTVSANSTVQTTSPLMSLIMAFGPWLLLFGIYLWFMNRMSKGGGLGAFGGMGRDVKPVQKDTVRVNFSDVAGIDEVQEEVGQIVDFLRNPDKYRRVGARAPKGVLLEGEPGTGKTLLARATAGEADVPFYSASAAEFIEMIVGVGAQRVRQLFEEARKTAPSIIFIDEIDAIGRSRASNRAMGGNDEREQTLNQILTEMDGFDGTEGVIVMAATNRADVLDPALTRPGRFDRVITVSAPDQKGRESILRVHTRKIPMASDVDLAQIAASTPGMTGADLANLANEAALQAARRADQIVHQRDFTNALEQIQLGVARSVVIPDDERRRTAYHEGGHALLGMLQKGADPVRKVSIIPRGQALGITLSTPDTDKYGYDEAYLRGRIVGALGGMAAEDAIFGVVTTGAESDLNQATAIARQMVGRWGMSEKVGPVTVLPHDADPHQLGISDATLATVDDEVRRIIEECHAQAVTMLREHRAQLDAIARRLLEKETLDEAEVYEAAGIERPTKDVPGPESAGPSDDDLATLPPPADPSAPGGPDETRHQLPPIG</sequence>
<dbReference type="InterPro" id="IPR041569">
    <property type="entry name" value="AAA_lid_3"/>
</dbReference>
<reference evidence="19" key="1">
    <citation type="submission" date="2013-08" db="EMBL/GenBank/DDBJ databases">
        <authorList>
            <person name="Durkin A.S."/>
            <person name="Haft D.R."/>
            <person name="McCorrison J."/>
            <person name="Torralba M."/>
            <person name="Gillis M."/>
            <person name="Haft D.H."/>
            <person name="Methe B."/>
            <person name="Sutton G."/>
            <person name="Nelson K.E."/>
        </authorList>
    </citation>
    <scope>NUCLEOTIDE SEQUENCE [LARGE SCALE GENOMIC DNA]</scope>
    <source>
        <strain evidence="19">F0233</strain>
    </source>
</reference>
<evidence type="ECO:0000259" key="18">
    <source>
        <dbReference type="SMART" id="SM00382"/>
    </source>
</evidence>
<evidence type="ECO:0000256" key="17">
    <source>
        <dbReference type="SAM" id="MobiDB-lite"/>
    </source>
</evidence>
<dbReference type="Pfam" id="PF06480">
    <property type="entry name" value="FtsH_ext"/>
    <property type="match status" value="1"/>
</dbReference>
<dbReference type="Pfam" id="PF01434">
    <property type="entry name" value="Peptidase_M41"/>
    <property type="match status" value="1"/>
</dbReference>
<dbReference type="InterPro" id="IPR005936">
    <property type="entry name" value="FtsH"/>
</dbReference>
<keyword evidence="20" id="KW-1185">Reference proteome</keyword>
<comment type="function">
    <text evidence="15">Acts as a processive, ATP-dependent zinc metallopeptidase for both cytoplasmic and membrane proteins. Plays a role in the quality control of integral membrane proteins.</text>
</comment>
<dbReference type="GO" id="GO:0004176">
    <property type="term" value="F:ATP-dependent peptidase activity"/>
    <property type="evidence" value="ECO:0007669"/>
    <property type="project" value="InterPro"/>
</dbReference>
<dbReference type="CDD" id="cd19501">
    <property type="entry name" value="RecA-like_FtsH"/>
    <property type="match status" value="1"/>
</dbReference>
<gene>
    <name evidence="19" type="primary">hflB</name>
    <name evidence="15" type="synonym">ftsH</name>
    <name evidence="19" type="ORF">HMPREF0682_1992</name>
</gene>
<feature type="region of interest" description="Disordered" evidence="17">
    <location>
        <begin position="703"/>
        <end position="753"/>
    </location>
</feature>
<dbReference type="SUPFAM" id="SSF52540">
    <property type="entry name" value="P-loop containing nucleoside triphosphate hydrolases"/>
    <property type="match status" value="1"/>
</dbReference>
<feature type="domain" description="AAA+ ATPase" evidence="18">
    <location>
        <begin position="305"/>
        <end position="445"/>
    </location>
</feature>
<dbReference type="Pfam" id="PF00004">
    <property type="entry name" value="AAA"/>
    <property type="match status" value="1"/>
</dbReference>
<feature type="binding site" evidence="15">
    <location>
        <position position="611"/>
    </location>
    <ligand>
        <name>Zn(2+)</name>
        <dbReference type="ChEBI" id="CHEBI:29105"/>
        <note>catalytic</note>
    </ligand>
</feature>
<evidence type="ECO:0000256" key="12">
    <source>
        <dbReference type="ARBA" id="ARBA00023049"/>
    </source>
</evidence>
<comment type="cofactor">
    <cofactor evidence="15">
        <name>Zn(2+)</name>
        <dbReference type="ChEBI" id="CHEBI:29105"/>
    </cofactor>
    <text evidence="15">Binds 1 zinc ion per subunit.</text>
</comment>
<evidence type="ECO:0000313" key="20">
    <source>
        <dbReference type="Proteomes" id="UP000017052"/>
    </source>
</evidence>
<keyword evidence="11 15" id="KW-1133">Transmembrane helix</keyword>
<dbReference type="EMBL" id="ACVN02000013">
    <property type="protein sequence ID" value="ERK63333.1"/>
    <property type="molecule type" value="Genomic_DNA"/>
</dbReference>
<feature type="active site" evidence="15">
    <location>
        <position position="536"/>
    </location>
</feature>
<evidence type="ECO:0000256" key="2">
    <source>
        <dbReference type="ARBA" id="ARBA00010044"/>
    </source>
</evidence>
<keyword evidence="3 15" id="KW-1003">Cell membrane</keyword>
<dbReference type="FunFam" id="1.20.58.760:FF:000001">
    <property type="entry name" value="ATP-dependent zinc metalloprotease FtsH"/>
    <property type="match status" value="1"/>
</dbReference>
<evidence type="ECO:0000256" key="15">
    <source>
        <dbReference type="HAMAP-Rule" id="MF_01458"/>
    </source>
</evidence>
<evidence type="ECO:0000313" key="19">
    <source>
        <dbReference type="EMBL" id="ERK63333.1"/>
    </source>
</evidence>
<keyword evidence="4 15" id="KW-0645">Protease</keyword>
<organism evidence="19 20">
    <name type="scientific">Propionibacterium acidifaciens F0233</name>
    <dbReference type="NCBI Taxonomy" id="553198"/>
    <lineage>
        <taxon>Bacteria</taxon>
        <taxon>Bacillati</taxon>
        <taxon>Actinomycetota</taxon>
        <taxon>Actinomycetes</taxon>
        <taxon>Propionibacteriales</taxon>
        <taxon>Propionibacteriaceae</taxon>
        <taxon>Propionibacterium</taxon>
    </lineage>
</organism>
<accession>U2SCM8</accession>
<keyword evidence="7 15" id="KW-0547">Nucleotide-binding</keyword>
<dbReference type="InterPro" id="IPR011546">
    <property type="entry name" value="Pept_M41_FtsH_extracell"/>
</dbReference>
<dbReference type="GO" id="GO:0008270">
    <property type="term" value="F:zinc ion binding"/>
    <property type="evidence" value="ECO:0007669"/>
    <property type="project" value="UniProtKB-UniRule"/>
</dbReference>
<keyword evidence="9 15" id="KW-0862">Zinc</keyword>
<dbReference type="GO" id="GO:0006508">
    <property type="term" value="P:proteolysis"/>
    <property type="evidence" value="ECO:0007669"/>
    <property type="project" value="UniProtKB-KW"/>
</dbReference>
<dbReference type="Gene3D" id="1.20.58.760">
    <property type="entry name" value="Peptidase M41"/>
    <property type="match status" value="1"/>
</dbReference>
<keyword evidence="12 15" id="KW-0482">Metalloprotease</keyword>
<dbReference type="Gene3D" id="1.10.8.60">
    <property type="match status" value="1"/>
</dbReference>
<dbReference type="NCBIfam" id="TIGR01241">
    <property type="entry name" value="FtsH_fam"/>
    <property type="match status" value="1"/>
</dbReference>
<dbReference type="GO" id="GO:0005886">
    <property type="term" value="C:plasma membrane"/>
    <property type="evidence" value="ECO:0007669"/>
    <property type="project" value="UniProtKB-SubCell"/>
</dbReference>
<evidence type="ECO:0000256" key="10">
    <source>
        <dbReference type="ARBA" id="ARBA00022840"/>
    </source>
</evidence>
<dbReference type="Pfam" id="PF17862">
    <property type="entry name" value="AAA_lid_3"/>
    <property type="match status" value="1"/>
</dbReference>
<name>U2SCM8_9ACTN</name>
<protein>
    <recommendedName>
        <fullName evidence="15">ATP-dependent zinc metalloprotease FtsH</fullName>
        <ecNumber evidence="15">3.4.24.-</ecNumber>
    </recommendedName>
</protein>
<dbReference type="GO" id="GO:0004222">
    <property type="term" value="F:metalloendopeptidase activity"/>
    <property type="evidence" value="ECO:0007669"/>
    <property type="project" value="InterPro"/>
</dbReference>
<comment type="similarity">
    <text evidence="16">Belongs to the AAA ATPase family.</text>
</comment>
<comment type="caution">
    <text evidence="19">The sequence shown here is derived from an EMBL/GenBank/DDBJ whole genome shotgun (WGS) entry which is preliminary data.</text>
</comment>
<dbReference type="FunFam" id="3.40.50.300:FF:000001">
    <property type="entry name" value="ATP-dependent zinc metalloprotease FtsH"/>
    <property type="match status" value="1"/>
</dbReference>
<dbReference type="InterPro" id="IPR003959">
    <property type="entry name" value="ATPase_AAA_core"/>
</dbReference>
<comment type="subunit">
    <text evidence="15">Homohexamer.</text>
</comment>
<dbReference type="GO" id="GO:0016887">
    <property type="term" value="F:ATP hydrolysis activity"/>
    <property type="evidence" value="ECO:0007669"/>
    <property type="project" value="UniProtKB-UniRule"/>
</dbReference>
<dbReference type="FunFam" id="1.10.8.60:FF:000001">
    <property type="entry name" value="ATP-dependent zinc metalloprotease FtsH"/>
    <property type="match status" value="1"/>
</dbReference>
<evidence type="ECO:0000256" key="14">
    <source>
        <dbReference type="ARBA" id="ARBA00061570"/>
    </source>
</evidence>
<comment type="similarity">
    <text evidence="14 15">In the central section; belongs to the AAA ATPase family.</text>
</comment>
<dbReference type="SUPFAM" id="SSF140990">
    <property type="entry name" value="FtsH protease domain-like"/>
    <property type="match status" value="1"/>
</dbReference>
<dbReference type="PANTHER" id="PTHR23076:SF97">
    <property type="entry name" value="ATP-DEPENDENT ZINC METALLOPROTEASE YME1L1"/>
    <property type="match status" value="1"/>
</dbReference>
<dbReference type="Gene3D" id="3.40.50.300">
    <property type="entry name" value="P-loop containing nucleotide triphosphate hydrolases"/>
    <property type="match status" value="1"/>
</dbReference>
<evidence type="ECO:0000256" key="3">
    <source>
        <dbReference type="ARBA" id="ARBA00022475"/>
    </source>
</evidence>
<dbReference type="SMART" id="SM00382">
    <property type="entry name" value="AAA"/>
    <property type="match status" value="1"/>
</dbReference>
<dbReference type="EC" id="3.4.24.-" evidence="15"/>
<dbReference type="GO" id="GO:0030163">
    <property type="term" value="P:protein catabolic process"/>
    <property type="evidence" value="ECO:0007669"/>
    <property type="project" value="UniProtKB-UniRule"/>
</dbReference>
<dbReference type="InterPro" id="IPR000642">
    <property type="entry name" value="Peptidase_M41"/>
</dbReference>
<feature type="binding site" evidence="15">
    <location>
        <begin position="313"/>
        <end position="320"/>
    </location>
    <ligand>
        <name>ATP</name>
        <dbReference type="ChEBI" id="CHEBI:30616"/>
    </ligand>
</feature>
<comment type="similarity">
    <text evidence="2 15">In the C-terminal section; belongs to the peptidase M41 family.</text>
</comment>
<feature type="binding site" evidence="15">
    <location>
        <position position="539"/>
    </location>
    <ligand>
        <name>Zn(2+)</name>
        <dbReference type="ChEBI" id="CHEBI:29105"/>
        <note>catalytic</note>
    </ligand>
</feature>
<dbReference type="Proteomes" id="UP000017052">
    <property type="component" value="Unassembled WGS sequence"/>
</dbReference>
<dbReference type="InterPro" id="IPR037219">
    <property type="entry name" value="Peptidase_M41-like"/>
</dbReference>
<keyword evidence="6 15" id="KW-0479">Metal-binding</keyword>
<dbReference type="InterPro" id="IPR003960">
    <property type="entry name" value="ATPase_AAA_CS"/>
</dbReference>
<feature type="transmembrane region" description="Helical" evidence="15">
    <location>
        <begin position="106"/>
        <end position="127"/>
    </location>
</feature>
<dbReference type="PROSITE" id="PS00674">
    <property type="entry name" value="AAA"/>
    <property type="match status" value="1"/>
</dbReference>
<feature type="region of interest" description="Disordered" evidence="17">
    <location>
        <begin position="39"/>
        <end position="103"/>
    </location>
</feature>
<evidence type="ECO:0000256" key="13">
    <source>
        <dbReference type="ARBA" id="ARBA00023136"/>
    </source>
</evidence>
<dbReference type="Gene3D" id="3.30.720.210">
    <property type="match status" value="1"/>
</dbReference>
<evidence type="ECO:0000256" key="1">
    <source>
        <dbReference type="ARBA" id="ARBA00004370"/>
    </source>
</evidence>
<dbReference type="GO" id="GO:0005524">
    <property type="term" value="F:ATP binding"/>
    <property type="evidence" value="ECO:0007669"/>
    <property type="project" value="UniProtKB-UniRule"/>
</dbReference>
<proteinExistence type="inferred from homology"/>
<keyword evidence="8 15" id="KW-0378">Hydrolase</keyword>
<keyword evidence="13 15" id="KW-0472">Membrane</keyword>
<evidence type="ECO:0000256" key="5">
    <source>
        <dbReference type="ARBA" id="ARBA00022692"/>
    </source>
</evidence>
<feature type="binding site" evidence="15">
    <location>
        <position position="535"/>
    </location>
    <ligand>
        <name>Zn(2+)</name>
        <dbReference type="ChEBI" id="CHEBI:29105"/>
        <note>catalytic</note>
    </ligand>
</feature>
<dbReference type="InterPro" id="IPR027417">
    <property type="entry name" value="P-loop_NTPase"/>
</dbReference>
<evidence type="ECO:0000256" key="4">
    <source>
        <dbReference type="ARBA" id="ARBA00022670"/>
    </source>
</evidence>
<feature type="transmembrane region" description="Helical" evidence="15">
    <location>
        <begin position="220"/>
        <end position="240"/>
    </location>
</feature>
<keyword evidence="10 15" id="KW-0067">ATP-binding</keyword>